<name>A0A382UHQ0_9ZZZZ</name>
<evidence type="ECO:0000313" key="2">
    <source>
        <dbReference type="EMBL" id="SVD33345.1"/>
    </source>
</evidence>
<reference evidence="2" key="1">
    <citation type="submission" date="2018-05" db="EMBL/GenBank/DDBJ databases">
        <authorList>
            <person name="Lanie J.A."/>
            <person name="Ng W.-L."/>
            <person name="Kazmierczak K.M."/>
            <person name="Andrzejewski T.M."/>
            <person name="Davidsen T.M."/>
            <person name="Wayne K.J."/>
            <person name="Tettelin H."/>
            <person name="Glass J.I."/>
            <person name="Rusch D."/>
            <person name="Podicherti R."/>
            <person name="Tsui H.-C.T."/>
            <person name="Winkler M.E."/>
        </authorList>
    </citation>
    <scope>NUCLEOTIDE SEQUENCE</scope>
</reference>
<accession>A0A382UHQ0</accession>
<evidence type="ECO:0000256" key="1">
    <source>
        <dbReference type="SAM" id="MobiDB-lite"/>
    </source>
</evidence>
<dbReference type="InterPro" id="IPR029017">
    <property type="entry name" value="Enolase-like_N"/>
</dbReference>
<feature type="region of interest" description="Disordered" evidence="1">
    <location>
        <begin position="1"/>
        <end position="34"/>
    </location>
</feature>
<proteinExistence type="predicted"/>
<sequence>MKITDITTTHLHSPEGKPIQDATIPTPKGESGGRGQIFVHIKTDADIEGLGMTYASPGVIDVIESSLKQELIGKDPLDIEKLWNDMYWKVRGYGRKGIAFCAIS</sequence>
<gene>
    <name evidence="2" type="ORF">METZ01_LOCUS386199</name>
</gene>
<dbReference type="SUPFAM" id="SSF54826">
    <property type="entry name" value="Enolase N-terminal domain-like"/>
    <property type="match status" value="1"/>
</dbReference>
<protein>
    <submittedName>
        <fullName evidence="2">Uncharacterized protein</fullName>
    </submittedName>
</protein>
<feature type="non-terminal residue" evidence="2">
    <location>
        <position position="104"/>
    </location>
</feature>
<organism evidence="2">
    <name type="scientific">marine metagenome</name>
    <dbReference type="NCBI Taxonomy" id="408172"/>
    <lineage>
        <taxon>unclassified sequences</taxon>
        <taxon>metagenomes</taxon>
        <taxon>ecological metagenomes</taxon>
    </lineage>
</organism>
<feature type="compositionally biased region" description="Polar residues" evidence="1">
    <location>
        <begin position="1"/>
        <end position="11"/>
    </location>
</feature>
<dbReference type="Gene3D" id="3.30.390.10">
    <property type="entry name" value="Enolase-like, N-terminal domain"/>
    <property type="match status" value="1"/>
</dbReference>
<dbReference type="AlphaFoldDB" id="A0A382UHQ0"/>
<dbReference type="EMBL" id="UINC01144064">
    <property type="protein sequence ID" value="SVD33345.1"/>
    <property type="molecule type" value="Genomic_DNA"/>
</dbReference>